<evidence type="ECO:0000256" key="5">
    <source>
        <dbReference type="PIRNR" id="PIRNR000197"/>
    </source>
</evidence>
<feature type="domain" description="Proline dehydrogenase PutA" evidence="9">
    <location>
        <begin position="71"/>
        <end position="183"/>
    </location>
</feature>
<feature type="active site" evidence="6">
    <location>
        <position position="797"/>
    </location>
</feature>
<sequence length="1234" mass="134080">MDQQSFDTHRDLDARLSELRQVIREHYLADEASNVRRLIEEAHMDERMSLRISQRAADLIRTIRTTTKPSMMENFLAEYGLSTREGVALMCLSEALLRVPDAETIDALISDKITPSEWGQHLGKSTSSLINTSTWGLMLTGNILKEKDEEGLAASMRSMVKRLGEPVIRTAVGQAMKELGRQFVLGTTIEKAIQRGKHYETKGFTYSYDMLGEAARTEADGIKYHLAYSKAIATLAPYCKSKSVHKNPGLSVKLSALHPRYEEGKKERVMSELVSRTFGLALLARSANMNFTIDAEEMDRLDISLDVIEAVLSNPALEGWDGFGVVVQAFGHRASFVIDWLYMLSKKLDRKITVRLVKGAYWDSEIKRAQVMGLEGFPVFTRKANSDVSYLSNARRLLDMTDHIYPQFASHNAHTATAVMEMAISARVGKGSYELQRLHGMGDALHDTLVKQEKVACRIYAPVGAHSDLLAYLVRRLLENGSNSSFVNQIVDTHIRPEEIAGDPFAKVRELGDAIENPFLTKPKDIFKGVRRNSKGWDHTDPLSIEAIDEKRGKFKSHLWEATPLIAGHKSKEDPSPIYNPADRSEQIGTVVKASEADVEKALAASEKGFAVWSAKPVAERSAILTKVAELYEANAEELFAIASREAGKVMTDAIGEVREAVDFAHYYAAEAERLEKEAKDGRAARGTIACISPWNFPLAIFTGQILAALAAGNAVVAKPAGPTGIMAFRAVKLMHEAGVPKGAIQLLPGSGSVVGTPITSDPRIAGVCFTGSTGTAQTINRAMAASLDPSAPLIAETGGLNAMIVDSTALPEQAVKDIVSSSFQSAGQRCSALRMLYVQEDIYDHLMEMLKGATDELSLGNPWDWSTDVGPVIDEAAKAGIDNHCDKMRAKGRLIKQLSTPKDGVFCAPTIIELNGIEELEEEIFGPVLHVAKFKAGKLNDVIAAINAKGFGLTFGLHTRMDNRVQEVIDQIKVGNAYVNRNQIGAVVASQPFGGEGLSGTGPKAGGPNYVERFYMPFKHEEPAAPEGDSAPVTEIQYAIHELRADKAKRSKWAEKDYRFAALKSAYNLPVSFDVFLQRDMSPRDMSGPTGESNRLTFAPRGVVMVVGATERMTLLQAVAALVAGNSVVLVGKGAKAMATKLAESGAPIIGFDGVLAADAIAKFEGIDAIAYMADNETLRTVRVAIAKRDGALTPLITEANPFRFALERHVCVDTTAAGGNATLLAAAEGEAN</sequence>
<dbReference type="AlphaFoldDB" id="A0A1I5GP96"/>
<dbReference type="Pfam" id="PF00171">
    <property type="entry name" value="Aldedh"/>
    <property type="match status" value="1"/>
</dbReference>
<feature type="active site" evidence="6">
    <location>
        <position position="831"/>
    </location>
</feature>
<dbReference type="Gene3D" id="3.20.20.220">
    <property type="match status" value="1"/>
</dbReference>
<dbReference type="UniPathway" id="UPA00261">
    <property type="reaction ID" value="UER00373"/>
</dbReference>
<feature type="domain" description="Aldehyde dehydrogenase" evidence="7">
    <location>
        <begin position="574"/>
        <end position="1016"/>
    </location>
</feature>
<dbReference type="Pfam" id="PF14850">
    <property type="entry name" value="Pro_dh-DNA_bdg"/>
    <property type="match status" value="1"/>
</dbReference>
<feature type="domain" description="Proline utilization A proline dehydrogenase N-terminal" evidence="10">
    <location>
        <begin position="17"/>
        <end position="64"/>
    </location>
</feature>
<comment type="catalytic activity">
    <reaction evidence="5">
        <text>L-proline + a quinone = (S)-1-pyrroline-5-carboxylate + a quinol + H(+)</text>
        <dbReference type="Rhea" id="RHEA:23784"/>
        <dbReference type="ChEBI" id="CHEBI:15378"/>
        <dbReference type="ChEBI" id="CHEBI:17388"/>
        <dbReference type="ChEBI" id="CHEBI:24646"/>
        <dbReference type="ChEBI" id="CHEBI:60039"/>
        <dbReference type="ChEBI" id="CHEBI:132124"/>
        <dbReference type="EC" id="1.5.5.2"/>
    </reaction>
</comment>
<comment type="function">
    <text evidence="5">Oxidizes proline to glutamate for use as a carbon and nitrogen source.</text>
</comment>
<gene>
    <name evidence="11" type="ORF">SAMN04488056_10596</name>
</gene>
<keyword evidence="5" id="KW-0642">Proline metabolism</keyword>
<evidence type="ECO:0000259" key="10">
    <source>
        <dbReference type="Pfam" id="PF18327"/>
    </source>
</evidence>
<keyword evidence="5" id="KW-0805">Transcription regulation</keyword>
<dbReference type="GO" id="GO:0003842">
    <property type="term" value="F:L-glutamate gamma-semialdehyde dehydrogenase activity"/>
    <property type="evidence" value="ECO:0007669"/>
    <property type="project" value="UniProtKB-UniRule"/>
</dbReference>
<dbReference type="PIRSF" id="PIRSF000197">
    <property type="entry name" value="Bifunct_PutA"/>
    <property type="match status" value="1"/>
</dbReference>
<evidence type="ECO:0000256" key="3">
    <source>
        <dbReference type="ARBA" id="ARBA00023027"/>
    </source>
</evidence>
<keyword evidence="5" id="KW-0804">Transcription</keyword>
<dbReference type="InterPro" id="IPR041349">
    <property type="entry name" value="PRODH"/>
</dbReference>
<dbReference type="Gene3D" id="3.40.309.10">
    <property type="entry name" value="Aldehyde Dehydrogenase, Chain A, domain 2"/>
    <property type="match status" value="1"/>
</dbReference>
<dbReference type="Gene3D" id="3.40.605.10">
    <property type="entry name" value="Aldehyde Dehydrogenase, Chain A, domain 1"/>
    <property type="match status" value="2"/>
</dbReference>
<dbReference type="STRING" id="655353.SAMN04488056_10596"/>
<comment type="similarity">
    <text evidence="5">In the N-terminal section; belongs to the proline dehydrogenase family.</text>
</comment>
<dbReference type="FunFam" id="3.40.309.10:FF:000005">
    <property type="entry name" value="1-pyrroline-5-carboxylate dehydrogenase 1"/>
    <property type="match status" value="1"/>
</dbReference>
<evidence type="ECO:0000256" key="1">
    <source>
        <dbReference type="ARBA" id="ARBA00004786"/>
    </source>
</evidence>
<dbReference type="Gene3D" id="1.20.5.460">
    <property type="entry name" value="Single helix bin"/>
    <property type="match status" value="1"/>
</dbReference>
<keyword evidence="12" id="KW-1185">Reference proteome</keyword>
<keyword evidence="5" id="KW-0678">Repressor</keyword>
<keyword evidence="3 5" id="KW-0520">NAD</keyword>
<dbReference type="Pfam" id="PF01619">
    <property type="entry name" value="Pro_dh"/>
    <property type="match status" value="1"/>
</dbReference>
<dbReference type="InterPro" id="IPR016161">
    <property type="entry name" value="Ald_DH/histidinol_DH"/>
</dbReference>
<dbReference type="InterPro" id="IPR016163">
    <property type="entry name" value="Ald_DH_C"/>
</dbReference>
<comment type="cofactor">
    <cofactor evidence="5">
        <name>FAD</name>
        <dbReference type="ChEBI" id="CHEBI:57692"/>
    </cofactor>
</comment>
<dbReference type="InterPro" id="IPR016162">
    <property type="entry name" value="Ald_DH_N"/>
</dbReference>
<keyword evidence="5" id="KW-0274">FAD</keyword>
<evidence type="ECO:0000313" key="11">
    <source>
        <dbReference type="EMBL" id="SFO37767.1"/>
    </source>
</evidence>
<dbReference type="Pfam" id="PF18327">
    <property type="entry name" value="PRODH"/>
    <property type="match status" value="1"/>
</dbReference>
<dbReference type="InterPro" id="IPR050485">
    <property type="entry name" value="Proline_metab_enzyme"/>
</dbReference>
<dbReference type="InterPro" id="IPR029041">
    <property type="entry name" value="FAD-linked_oxidoreductase-like"/>
</dbReference>
<protein>
    <recommendedName>
        <fullName evidence="5">Bifunctional protein PutA</fullName>
    </recommendedName>
    <domain>
        <recommendedName>
            <fullName evidence="5">Proline dehydrogenase</fullName>
            <ecNumber evidence="5">1.5.5.2</ecNumber>
        </recommendedName>
        <alternativeName>
            <fullName evidence="5">Proline oxidase</fullName>
        </alternativeName>
    </domain>
    <domain>
        <recommendedName>
            <fullName evidence="5">Delta-1-pyrroline-5-carboxylate dehydrogenase</fullName>
            <shortName evidence="5">P5C dehydrogenase</shortName>
            <ecNumber evidence="5">1.2.1.88</ecNumber>
        </recommendedName>
        <alternativeName>
            <fullName evidence="5">L-glutamate gamma-semialdehyde dehydrogenase</fullName>
        </alternativeName>
    </domain>
</protein>
<dbReference type="InterPro" id="IPR002872">
    <property type="entry name" value="Proline_DH_dom"/>
</dbReference>
<organism evidence="11 12">
    <name type="scientific">Cohaesibacter marisflavi</name>
    <dbReference type="NCBI Taxonomy" id="655353"/>
    <lineage>
        <taxon>Bacteria</taxon>
        <taxon>Pseudomonadati</taxon>
        <taxon>Pseudomonadota</taxon>
        <taxon>Alphaproteobacteria</taxon>
        <taxon>Hyphomicrobiales</taxon>
        <taxon>Cohaesibacteraceae</taxon>
    </lineage>
</organism>
<name>A0A1I5GP96_9HYPH</name>
<dbReference type="SUPFAM" id="SSF51730">
    <property type="entry name" value="FAD-linked oxidoreductase"/>
    <property type="match status" value="1"/>
</dbReference>
<dbReference type="SUPFAM" id="SSF81935">
    <property type="entry name" value="N-terminal domain of bifunctional PutA protein"/>
    <property type="match status" value="1"/>
</dbReference>
<evidence type="ECO:0000259" key="8">
    <source>
        <dbReference type="Pfam" id="PF01619"/>
    </source>
</evidence>
<comment type="pathway">
    <text evidence="1 5">Amino-acid degradation; L-proline degradation into L-glutamate; L-glutamate from L-proline: step 2/2.</text>
</comment>
<keyword evidence="2 5" id="KW-0560">Oxidoreductase</keyword>
<comment type="pathway">
    <text evidence="5">Amino-acid degradation; L-proline degradation into L-glutamate; L-glutamate from L-proline: step 1/2.</text>
</comment>
<keyword evidence="5" id="KW-0238">DNA-binding</keyword>
<evidence type="ECO:0000256" key="2">
    <source>
        <dbReference type="ARBA" id="ARBA00023002"/>
    </source>
</evidence>
<dbReference type="OrthoDB" id="9812625at2"/>
<dbReference type="CDD" id="cd07125">
    <property type="entry name" value="ALDH_PutA-P5CDH"/>
    <property type="match status" value="1"/>
</dbReference>
<evidence type="ECO:0000313" key="12">
    <source>
        <dbReference type="Proteomes" id="UP000199236"/>
    </source>
</evidence>
<evidence type="ECO:0000256" key="4">
    <source>
        <dbReference type="ARBA" id="ARBA00048142"/>
    </source>
</evidence>
<dbReference type="EC" id="1.2.1.88" evidence="5"/>
<keyword evidence="5" id="KW-0285">Flavoprotein</keyword>
<dbReference type="NCBIfam" id="TIGR01238">
    <property type="entry name" value="D1pyr5carbox3"/>
    <property type="match status" value="1"/>
</dbReference>
<accession>A0A1I5GP96</accession>
<dbReference type="PROSITE" id="PS00070">
    <property type="entry name" value="ALDEHYDE_DEHYDR_CYS"/>
    <property type="match status" value="1"/>
</dbReference>
<dbReference type="EMBL" id="FOVR01000005">
    <property type="protein sequence ID" value="SFO37767.1"/>
    <property type="molecule type" value="Genomic_DNA"/>
</dbReference>
<dbReference type="InterPro" id="IPR005933">
    <property type="entry name" value="PutA_C"/>
</dbReference>
<dbReference type="GO" id="GO:0010133">
    <property type="term" value="P:L-proline catabolic process to L-glutamate"/>
    <property type="evidence" value="ECO:0007669"/>
    <property type="project" value="UniProtKB-UniRule"/>
</dbReference>
<dbReference type="RefSeq" id="WP_090072391.1">
    <property type="nucleotide sequence ID" value="NZ_FOVR01000005.1"/>
</dbReference>
<evidence type="ECO:0000256" key="6">
    <source>
        <dbReference type="PIRSR" id="PIRSR000197-1"/>
    </source>
</evidence>
<evidence type="ECO:0000259" key="7">
    <source>
        <dbReference type="Pfam" id="PF00171"/>
    </source>
</evidence>
<dbReference type="PANTHER" id="PTHR42862">
    <property type="entry name" value="DELTA-1-PYRROLINE-5-CARBOXYLATE DEHYDROGENASE 1, ISOFORM A-RELATED"/>
    <property type="match status" value="1"/>
</dbReference>
<dbReference type="GO" id="GO:0003677">
    <property type="term" value="F:DNA binding"/>
    <property type="evidence" value="ECO:0007669"/>
    <property type="project" value="UniProtKB-KW"/>
</dbReference>
<dbReference type="GO" id="GO:0003700">
    <property type="term" value="F:DNA-binding transcription factor activity"/>
    <property type="evidence" value="ECO:0007669"/>
    <property type="project" value="InterPro"/>
</dbReference>
<dbReference type="GO" id="GO:0004657">
    <property type="term" value="F:proline dehydrogenase activity"/>
    <property type="evidence" value="ECO:0007669"/>
    <property type="project" value="UniProtKB-UniRule"/>
</dbReference>
<evidence type="ECO:0000259" key="9">
    <source>
        <dbReference type="Pfam" id="PF14850"/>
    </source>
</evidence>
<dbReference type="EC" id="1.5.5.2" evidence="5"/>
<dbReference type="InterPro" id="IPR015590">
    <property type="entry name" value="Aldehyde_DH_dom"/>
</dbReference>
<dbReference type="Proteomes" id="UP000199236">
    <property type="component" value="Unassembled WGS sequence"/>
</dbReference>
<dbReference type="InterPro" id="IPR025703">
    <property type="entry name" value="Bifunct_PutA"/>
</dbReference>
<dbReference type="PANTHER" id="PTHR42862:SF1">
    <property type="entry name" value="DELTA-1-PYRROLINE-5-CARBOXYLATE DEHYDROGENASE 2, ISOFORM A-RELATED"/>
    <property type="match status" value="1"/>
</dbReference>
<dbReference type="InterPro" id="IPR024089">
    <property type="entry name" value="PRODH_PutA_dom_I/II"/>
</dbReference>
<dbReference type="SUPFAM" id="SSF53720">
    <property type="entry name" value="ALDH-like"/>
    <property type="match status" value="2"/>
</dbReference>
<proteinExistence type="inferred from homology"/>
<dbReference type="NCBIfam" id="NF008869">
    <property type="entry name" value="PRK11904.1"/>
    <property type="match status" value="1"/>
</dbReference>
<feature type="domain" description="Proline dehydrogenase" evidence="8">
    <location>
        <begin position="193"/>
        <end position="489"/>
    </location>
</feature>
<comment type="similarity">
    <text evidence="5">In the C-terminal section; belongs to the aldehyde dehydrogenase family.</text>
</comment>
<dbReference type="InterPro" id="IPR016160">
    <property type="entry name" value="Ald_DH_CS_CYS"/>
</dbReference>
<dbReference type="InterPro" id="IPR024082">
    <property type="entry name" value="PRODH_PutA_dom_II"/>
</dbReference>
<reference evidence="11 12" key="1">
    <citation type="submission" date="2016-10" db="EMBL/GenBank/DDBJ databases">
        <authorList>
            <person name="de Groot N.N."/>
        </authorList>
    </citation>
    <scope>NUCLEOTIDE SEQUENCE [LARGE SCALE GENOMIC DNA]</scope>
    <source>
        <strain evidence="11 12">CGMCC 1.9157</strain>
    </source>
</reference>
<comment type="catalytic activity">
    <reaction evidence="4 5">
        <text>L-glutamate 5-semialdehyde + NAD(+) + H2O = L-glutamate + NADH + 2 H(+)</text>
        <dbReference type="Rhea" id="RHEA:30235"/>
        <dbReference type="ChEBI" id="CHEBI:15377"/>
        <dbReference type="ChEBI" id="CHEBI:15378"/>
        <dbReference type="ChEBI" id="CHEBI:29985"/>
        <dbReference type="ChEBI" id="CHEBI:57540"/>
        <dbReference type="ChEBI" id="CHEBI:57945"/>
        <dbReference type="ChEBI" id="CHEBI:58066"/>
        <dbReference type="EC" id="1.2.1.88"/>
    </reaction>
</comment>
<dbReference type="GO" id="GO:0009898">
    <property type="term" value="C:cytoplasmic side of plasma membrane"/>
    <property type="evidence" value="ECO:0007669"/>
    <property type="project" value="TreeGrafter"/>
</dbReference>